<name>A0A0F9B7T3_9ZZZZ</name>
<protein>
    <submittedName>
        <fullName evidence="1">Uncharacterized protein</fullName>
    </submittedName>
</protein>
<dbReference type="EMBL" id="LAZR01004262">
    <property type="protein sequence ID" value="KKN10247.1"/>
    <property type="molecule type" value="Genomic_DNA"/>
</dbReference>
<dbReference type="EMBL" id="LAZR01042294">
    <property type="protein sequence ID" value="KKL09872.1"/>
    <property type="molecule type" value="Genomic_DNA"/>
</dbReference>
<accession>A0A0F9B7T3</accession>
<dbReference type="AlphaFoldDB" id="A0A0F9B7T3"/>
<reference evidence="1" key="1">
    <citation type="journal article" date="2015" name="Nature">
        <title>Complex archaea that bridge the gap between prokaryotes and eukaryotes.</title>
        <authorList>
            <person name="Spang A."/>
            <person name="Saw J.H."/>
            <person name="Jorgensen S.L."/>
            <person name="Zaremba-Niedzwiedzka K."/>
            <person name="Martijn J."/>
            <person name="Lind A.E."/>
            <person name="van Eijk R."/>
            <person name="Schleper C."/>
            <person name="Guy L."/>
            <person name="Ettema T.J."/>
        </authorList>
    </citation>
    <scope>NUCLEOTIDE SEQUENCE</scope>
</reference>
<sequence length="23" mass="2312">MKLINVLVLGVGGPAGVNFARSV</sequence>
<evidence type="ECO:0000313" key="1">
    <source>
        <dbReference type="EMBL" id="KKL09872.1"/>
    </source>
</evidence>
<gene>
    <name evidence="2" type="ORF">LCGC14_1038610</name>
    <name evidence="1" type="ORF">LCGC14_2561540</name>
</gene>
<feature type="non-terminal residue" evidence="1">
    <location>
        <position position="23"/>
    </location>
</feature>
<comment type="caution">
    <text evidence="1">The sequence shown here is derived from an EMBL/GenBank/DDBJ whole genome shotgun (WGS) entry which is preliminary data.</text>
</comment>
<evidence type="ECO:0000313" key="2">
    <source>
        <dbReference type="EMBL" id="KKN10247.1"/>
    </source>
</evidence>
<proteinExistence type="predicted"/>
<organism evidence="1">
    <name type="scientific">marine sediment metagenome</name>
    <dbReference type="NCBI Taxonomy" id="412755"/>
    <lineage>
        <taxon>unclassified sequences</taxon>
        <taxon>metagenomes</taxon>
        <taxon>ecological metagenomes</taxon>
    </lineage>
</organism>